<sequence length="129" mass="14767">KSNEGTRYPMNWSRELTQQEKDCYQLYQTLCRLKTTEESLQTGGFRILRMTEQVIVFVRFTREACYLFVWSQSEQEEQIDITALDLGMTGADWALLVGDSHVDSTAERLNLIVPAKGSAIISGHLCQEQ</sequence>
<name>A0A660A7I4_STRPY</name>
<dbReference type="GO" id="GO:0016787">
    <property type="term" value="F:hydrolase activity"/>
    <property type="evidence" value="ECO:0007669"/>
    <property type="project" value="UniProtKB-KW"/>
</dbReference>
<dbReference type="InterPro" id="IPR013780">
    <property type="entry name" value="Glyco_hydro_b"/>
</dbReference>
<proteinExistence type="predicted"/>
<protein>
    <submittedName>
        <fullName evidence="1">Glycoside hydrolase family 13 protein</fullName>
    </submittedName>
</protein>
<organism evidence="1 2">
    <name type="scientific">Streptococcus pyogenes</name>
    <dbReference type="NCBI Taxonomy" id="1314"/>
    <lineage>
        <taxon>Bacteria</taxon>
        <taxon>Bacillati</taxon>
        <taxon>Bacillota</taxon>
        <taxon>Bacilli</taxon>
        <taxon>Lactobacillales</taxon>
        <taxon>Streptococcaceae</taxon>
        <taxon>Streptococcus</taxon>
    </lineage>
</organism>
<dbReference type="Proteomes" id="UP000316580">
    <property type="component" value="Unassembled WGS sequence"/>
</dbReference>
<evidence type="ECO:0000313" key="1">
    <source>
        <dbReference type="EMBL" id="TNY48544.1"/>
    </source>
</evidence>
<dbReference type="EMBL" id="VCID01000236">
    <property type="protein sequence ID" value="TNY48544.1"/>
    <property type="molecule type" value="Genomic_DNA"/>
</dbReference>
<dbReference type="Gene3D" id="2.60.40.1180">
    <property type="entry name" value="Golgi alpha-mannosidase II"/>
    <property type="match status" value="1"/>
</dbReference>
<dbReference type="AlphaFoldDB" id="A0A660A7I4"/>
<keyword evidence="1" id="KW-0378">Hydrolase</keyword>
<accession>A0A660A7I4</accession>
<dbReference type="SUPFAM" id="SSF51011">
    <property type="entry name" value="Glycosyl hydrolase domain"/>
    <property type="match status" value="1"/>
</dbReference>
<gene>
    <name evidence="1" type="ORF">FGO82_00995</name>
</gene>
<comment type="caution">
    <text evidence="1">The sequence shown here is derived from an EMBL/GenBank/DDBJ whole genome shotgun (WGS) entry which is preliminary data.</text>
</comment>
<reference evidence="1 2" key="1">
    <citation type="submission" date="2019-05" db="EMBL/GenBank/DDBJ databases">
        <title>Novel genomic isolates of S.pyogenes and S.dysgalactiae subsp. equisimilis associated to necrotising fasciitis (NSTI).</title>
        <authorList>
            <person name="Barrantes I."/>
        </authorList>
    </citation>
    <scope>NUCLEOTIDE SEQUENCE [LARGE SCALE GENOMIC DNA]</scope>
    <source>
        <strain evidence="1 2">SPY6028</strain>
    </source>
</reference>
<feature type="non-terminal residue" evidence="1">
    <location>
        <position position="1"/>
    </location>
</feature>
<evidence type="ECO:0000313" key="2">
    <source>
        <dbReference type="Proteomes" id="UP000316580"/>
    </source>
</evidence>